<dbReference type="Pfam" id="PF07534">
    <property type="entry name" value="TLD"/>
    <property type="match status" value="1"/>
</dbReference>
<reference evidence="2 3" key="2">
    <citation type="submission" date="2017-10" db="EMBL/GenBank/DDBJ databases">
        <title>Genome analyses suggest a sexual origin of heterokaryosis in a supposedly ancient asexual fungus.</title>
        <authorList>
            <person name="Corradi N."/>
            <person name="Sedzielewska K."/>
            <person name="Noel J."/>
            <person name="Charron P."/>
            <person name="Farinelli L."/>
            <person name="Marton T."/>
            <person name="Kruger M."/>
            <person name="Pelin A."/>
            <person name="Brachmann A."/>
            <person name="Corradi N."/>
        </authorList>
    </citation>
    <scope>NUCLEOTIDE SEQUENCE [LARGE SCALE GENOMIC DNA]</scope>
    <source>
        <strain evidence="2 3">A1</strain>
    </source>
</reference>
<dbReference type="AlphaFoldDB" id="A0A2N0RRX8"/>
<dbReference type="Proteomes" id="UP000232688">
    <property type="component" value="Unassembled WGS sequence"/>
</dbReference>
<dbReference type="InterPro" id="IPR006571">
    <property type="entry name" value="TLDc_dom"/>
</dbReference>
<sequence>MRSNCNGQGACILVIKVKENGTIIGGYNPYGWSYYDDNYYDYHGYNGELYYDDYDRAYYWNNTADSFIFSLDNGKDLKKFKISRVTNENYALCETNYSLDFGNGDLIINGTNGTCNQSYYESNILDTNGFSIEEMEIFSFYQS</sequence>
<feature type="domain" description="TLDc" evidence="1">
    <location>
        <begin position="1"/>
        <end position="141"/>
    </location>
</feature>
<protein>
    <recommendedName>
        <fullName evidence="1">TLDc domain-containing protein</fullName>
    </recommendedName>
</protein>
<comment type="caution">
    <text evidence="2">The sequence shown here is derived from an EMBL/GenBank/DDBJ whole genome shotgun (WGS) entry which is preliminary data.</text>
</comment>
<dbReference type="PROSITE" id="PS51886">
    <property type="entry name" value="TLDC"/>
    <property type="match status" value="1"/>
</dbReference>
<evidence type="ECO:0000259" key="1">
    <source>
        <dbReference type="PROSITE" id="PS51886"/>
    </source>
</evidence>
<organism evidence="2 3">
    <name type="scientific">Rhizophagus irregularis</name>
    <dbReference type="NCBI Taxonomy" id="588596"/>
    <lineage>
        <taxon>Eukaryota</taxon>
        <taxon>Fungi</taxon>
        <taxon>Fungi incertae sedis</taxon>
        <taxon>Mucoromycota</taxon>
        <taxon>Glomeromycotina</taxon>
        <taxon>Glomeromycetes</taxon>
        <taxon>Glomerales</taxon>
        <taxon>Glomeraceae</taxon>
        <taxon>Rhizophagus</taxon>
    </lineage>
</organism>
<evidence type="ECO:0000313" key="2">
    <source>
        <dbReference type="EMBL" id="PKC66064.1"/>
    </source>
</evidence>
<evidence type="ECO:0000313" key="3">
    <source>
        <dbReference type="Proteomes" id="UP000232688"/>
    </source>
</evidence>
<dbReference type="VEuPathDB" id="FungiDB:RhiirA1_394786"/>
<proteinExistence type="predicted"/>
<gene>
    <name evidence="2" type="ORF">RhiirA1_394786</name>
</gene>
<reference evidence="2 3" key="1">
    <citation type="submission" date="2017-10" db="EMBL/GenBank/DDBJ databases">
        <title>Extensive intraspecific genome diversity in a model arbuscular mycorrhizal fungus.</title>
        <authorList>
            <person name="Chen E.C.H."/>
            <person name="Morin E."/>
            <person name="Baudet D."/>
            <person name="Noel J."/>
            <person name="Ndikumana S."/>
            <person name="Charron P."/>
            <person name="St-Onge C."/>
            <person name="Giorgi J."/>
            <person name="Grigoriev I.V."/>
            <person name="Roux C."/>
            <person name="Martin F.M."/>
            <person name="Corradi N."/>
        </authorList>
    </citation>
    <scope>NUCLEOTIDE SEQUENCE [LARGE SCALE GENOMIC DNA]</scope>
    <source>
        <strain evidence="2 3">A1</strain>
    </source>
</reference>
<accession>A0A2N0RRX8</accession>
<name>A0A2N0RRX8_9GLOM</name>
<dbReference type="EMBL" id="LLXH01000490">
    <property type="protein sequence ID" value="PKC66064.1"/>
    <property type="molecule type" value="Genomic_DNA"/>
</dbReference>